<keyword evidence="4" id="KW-1185">Reference proteome</keyword>
<dbReference type="Gene3D" id="2.60.40.10">
    <property type="entry name" value="Immunoglobulins"/>
    <property type="match status" value="1"/>
</dbReference>
<evidence type="ECO:0000313" key="4">
    <source>
        <dbReference type="Proteomes" id="UP000242497"/>
    </source>
</evidence>
<evidence type="ECO:0000256" key="2">
    <source>
        <dbReference type="SAM" id="SignalP"/>
    </source>
</evidence>
<evidence type="ECO:0000256" key="1">
    <source>
        <dbReference type="SAM" id="MobiDB-lite"/>
    </source>
</evidence>
<feature type="compositionally biased region" description="Basic and acidic residues" evidence="1">
    <location>
        <begin position="44"/>
        <end position="72"/>
    </location>
</feature>
<accession>A0A1M6NKC0</accession>
<feature type="signal peptide" evidence="2">
    <location>
        <begin position="1"/>
        <end position="21"/>
    </location>
</feature>
<dbReference type="EMBL" id="FRAE01000023">
    <property type="protein sequence ID" value="SHJ96161.1"/>
    <property type="molecule type" value="Genomic_DNA"/>
</dbReference>
<sequence>MKKLGASLIICSLLASNNVLAFADTNSTNTVNKKIEQKQTVQKQESKNTSTEKKDSEKEITDKKQTEKKEESKKALIEIIKPDSDYTVTTNDKIVISGKGQEGSSVSVEVYSKKDETYERTQAKKLEIGAIGLFVTEVKLSPGENKIVVKNEEDKKVKIVLYKKIENKQDIQKDMDELKDKGIKDMFKDIISSVK</sequence>
<reference evidence="4" key="1">
    <citation type="submission" date="2016-11" db="EMBL/GenBank/DDBJ databases">
        <authorList>
            <person name="Varghese N."/>
            <person name="Submissions S."/>
        </authorList>
    </citation>
    <scope>NUCLEOTIDE SEQUENCE [LARGE SCALE GENOMIC DNA]</scope>
    <source>
        <strain evidence="4">DSM 15518</strain>
    </source>
</reference>
<organism evidence="3 4">
    <name type="scientific">Tepidibacter formicigenes DSM 15518</name>
    <dbReference type="NCBI Taxonomy" id="1123349"/>
    <lineage>
        <taxon>Bacteria</taxon>
        <taxon>Bacillati</taxon>
        <taxon>Bacillota</taxon>
        <taxon>Clostridia</taxon>
        <taxon>Peptostreptococcales</taxon>
        <taxon>Peptostreptococcaceae</taxon>
        <taxon>Tepidibacter</taxon>
    </lineage>
</organism>
<dbReference type="Proteomes" id="UP000242497">
    <property type="component" value="Unassembled WGS sequence"/>
</dbReference>
<dbReference type="InterPro" id="IPR013783">
    <property type="entry name" value="Ig-like_fold"/>
</dbReference>
<feature type="region of interest" description="Disordered" evidence="1">
    <location>
        <begin position="34"/>
        <end position="72"/>
    </location>
</feature>
<proteinExistence type="predicted"/>
<feature type="chain" id="PRO_5039163983" evidence="2">
    <location>
        <begin position="22"/>
        <end position="195"/>
    </location>
</feature>
<evidence type="ECO:0000313" key="3">
    <source>
        <dbReference type="EMBL" id="SHJ96161.1"/>
    </source>
</evidence>
<dbReference type="STRING" id="1123349.SAMN02744037_01292"/>
<dbReference type="AlphaFoldDB" id="A0A1M6NKC0"/>
<protein>
    <submittedName>
        <fullName evidence="3">Uncharacterized protein</fullName>
    </submittedName>
</protein>
<gene>
    <name evidence="3" type="ORF">SAMN02744037_01292</name>
</gene>
<dbReference type="RefSeq" id="WP_072888354.1">
    <property type="nucleotide sequence ID" value="NZ_FRAE01000023.1"/>
</dbReference>
<dbReference type="OrthoDB" id="1707275at2"/>
<keyword evidence="2" id="KW-0732">Signal</keyword>
<name>A0A1M6NKC0_9FIRM</name>
<feature type="compositionally biased region" description="Polar residues" evidence="1">
    <location>
        <begin position="34"/>
        <end position="43"/>
    </location>
</feature>